<dbReference type="RefSeq" id="WP_156521841.1">
    <property type="nucleotide sequence ID" value="NZ_BMIP01000007.1"/>
</dbReference>
<evidence type="ECO:0000313" key="2">
    <source>
        <dbReference type="Proteomes" id="UP000612349"/>
    </source>
</evidence>
<dbReference type="AlphaFoldDB" id="A0A916Z681"/>
<evidence type="ECO:0000313" key="1">
    <source>
        <dbReference type="EMBL" id="GGD78600.1"/>
    </source>
</evidence>
<protein>
    <submittedName>
        <fullName evidence="1">Uncharacterized protein</fullName>
    </submittedName>
</protein>
<dbReference type="EMBL" id="BMIP01000007">
    <property type="protein sequence ID" value="GGD78600.1"/>
    <property type="molecule type" value="Genomic_DNA"/>
</dbReference>
<accession>A0A916Z681</accession>
<keyword evidence="2" id="KW-1185">Reference proteome</keyword>
<comment type="caution">
    <text evidence="1">The sequence shown here is derived from an EMBL/GenBank/DDBJ whole genome shotgun (WGS) entry which is preliminary data.</text>
</comment>
<reference evidence="1" key="2">
    <citation type="submission" date="2020-09" db="EMBL/GenBank/DDBJ databases">
        <authorList>
            <person name="Sun Q."/>
            <person name="Zhou Y."/>
        </authorList>
    </citation>
    <scope>NUCLEOTIDE SEQUENCE</scope>
    <source>
        <strain evidence="1">CGMCC 1.15360</strain>
    </source>
</reference>
<proteinExistence type="predicted"/>
<organism evidence="1 2">
    <name type="scientific">Croceicoccus mobilis</name>
    <dbReference type="NCBI Taxonomy" id="1703339"/>
    <lineage>
        <taxon>Bacteria</taxon>
        <taxon>Pseudomonadati</taxon>
        <taxon>Pseudomonadota</taxon>
        <taxon>Alphaproteobacteria</taxon>
        <taxon>Sphingomonadales</taxon>
        <taxon>Erythrobacteraceae</taxon>
        <taxon>Croceicoccus</taxon>
    </lineage>
</organism>
<dbReference type="Proteomes" id="UP000612349">
    <property type="component" value="Unassembled WGS sequence"/>
</dbReference>
<sequence>MDDKRRHQLVDLYDAKPASVEQFRSVLRQLIGHLDINSEEMEIVDWDATGRNPADFNRLAAKAWDFNEVGDAASRRRLFAGFITNSEITDGYGADYLIDFALGAGIPAAAIYDAMTRSTE</sequence>
<name>A0A916Z681_9SPHN</name>
<gene>
    <name evidence="1" type="ORF">GCM10010990_30580</name>
</gene>
<reference evidence="1" key="1">
    <citation type="journal article" date="2014" name="Int. J. Syst. Evol. Microbiol.">
        <title>Complete genome sequence of Corynebacterium casei LMG S-19264T (=DSM 44701T), isolated from a smear-ripened cheese.</title>
        <authorList>
            <consortium name="US DOE Joint Genome Institute (JGI-PGF)"/>
            <person name="Walter F."/>
            <person name="Albersmeier A."/>
            <person name="Kalinowski J."/>
            <person name="Ruckert C."/>
        </authorList>
    </citation>
    <scope>NUCLEOTIDE SEQUENCE</scope>
    <source>
        <strain evidence="1">CGMCC 1.15360</strain>
    </source>
</reference>